<gene>
    <name evidence="1" type="ORF">AGLY_013790</name>
</gene>
<protein>
    <submittedName>
        <fullName evidence="1">Uncharacterized protein</fullName>
    </submittedName>
</protein>
<accession>A0A6G0T771</accession>
<dbReference type="Proteomes" id="UP000475862">
    <property type="component" value="Unassembled WGS sequence"/>
</dbReference>
<comment type="caution">
    <text evidence="1">The sequence shown here is derived from an EMBL/GenBank/DDBJ whole genome shotgun (WGS) entry which is preliminary data.</text>
</comment>
<proteinExistence type="predicted"/>
<evidence type="ECO:0000313" key="2">
    <source>
        <dbReference type="Proteomes" id="UP000475862"/>
    </source>
</evidence>
<name>A0A6G0T771_APHGL</name>
<reference evidence="1 2" key="1">
    <citation type="submission" date="2019-08" db="EMBL/GenBank/DDBJ databases">
        <title>The genome of the soybean aphid Biotype 1, its phylome, world population structure and adaptation to the North American continent.</title>
        <authorList>
            <person name="Giordano R."/>
            <person name="Donthu R.K."/>
            <person name="Hernandez A.G."/>
            <person name="Wright C.L."/>
            <person name="Zimin A.V."/>
        </authorList>
    </citation>
    <scope>NUCLEOTIDE SEQUENCE [LARGE SCALE GENOMIC DNA]</scope>
    <source>
        <tissue evidence="1">Whole aphids</tissue>
    </source>
</reference>
<sequence>MLLWCGFPTGKVQHIVLVLYMKTVQVSYVCTVELESYQTNTNSILHNCVIKGTRTTRKELIFCREFFQYCGIHFIDGSRIFLDVKIIEFRHGSGVGESFGLSIIDRSIVDRANVDDTVISVTILNGTFIAVTLVKVLDLHVTIVEITVFDQTFFDVFLVVIARADYVRVRVVFPGTTTGMTVFHRRGVSIDIGCCLVGPLFLSSTFETDAVLLVTDSTARVTPSFSPVTTGRGRRVFRLLALLSVSAGTDAGPSVITSCWRSWSGVPLSLFRWASSCPASFSTGFTTDLSPAVCALVSAVLVVDLTVGRDRNIDDVDHRWCFDVDYGVVDGTFVEVEIFDFVEIDGGVVIDDYRGLSITAATVTVFREVFVFDRGWCAVDLTQFLVVLHYGGHRIVHFGRVVGLRNGLVLVNVFVVFLRVLGEHIGDFGDGRAH</sequence>
<evidence type="ECO:0000313" key="1">
    <source>
        <dbReference type="EMBL" id="KAE9526159.1"/>
    </source>
</evidence>
<dbReference type="EMBL" id="VYZN01000055">
    <property type="protein sequence ID" value="KAE9526159.1"/>
    <property type="molecule type" value="Genomic_DNA"/>
</dbReference>
<organism evidence="1 2">
    <name type="scientific">Aphis glycines</name>
    <name type="common">Soybean aphid</name>
    <dbReference type="NCBI Taxonomy" id="307491"/>
    <lineage>
        <taxon>Eukaryota</taxon>
        <taxon>Metazoa</taxon>
        <taxon>Ecdysozoa</taxon>
        <taxon>Arthropoda</taxon>
        <taxon>Hexapoda</taxon>
        <taxon>Insecta</taxon>
        <taxon>Pterygota</taxon>
        <taxon>Neoptera</taxon>
        <taxon>Paraneoptera</taxon>
        <taxon>Hemiptera</taxon>
        <taxon>Sternorrhyncha</taxon>
        <taxon>Aphidomorpha</taxon>
        <taxon>Aphidoidea</taxon>
        <taxon>Aphididae</taxon>
        <taxon>Aphidini</taxon>
        <taxon>Aphis</taxon>
        <taxon>Aphis</taxon>
    </lineage>
</organism>
<dbReference type="AlphaFoldDB" id="A0A6G0T771"/>
<keyword evidence="2" id="KW-1185">Reference proteome</keyword>